<keyword evidence="3 6" id="KW-0812">Transmembrane</keyword>
<dbReference type="Proteomes" id="UP000014978">
    <property type="component" value="Unassembled WGS sequence"/>
</dbReference>
<dbReference type="GO" id="GO:0016020">
    <property type="term" value="C:membrane"/>
    <property type="evidence" value="ECO:0007669"/>
    <property type="project" value="UniProtKB-SubCell"/>
</dbReference>
<dbReference type="FunCoup" id="S7W8K1">
    <property type="interactions" value="25"/>
</dbReference>
<feature type="transmembrane region" description="Helical" evidence="6">
    <location>
        <begin position="80"/>
        <end position="101"/>
    </location>
</feature>
<evidence type="ECO:0000256" key="6">
    <source>
        <dbReference type="RuleBase" id="RU362006"/>
    </source>
</evidence>
<dbReference type="InParanoid" id="S7W8K1"/>
<sequence>MDHIKEEAEKFSSLSYIEKQTGGQVKKEQVLIGIMVIIGLLTFTRAGCLVISIAGVIIPLRESLMVLNTVNPKINELKHLLVFWMIFSLMVIFESAFGFVIRYIPLYYLIKLVFLWYIGPLKFNGAYTIYELTLSKIPSECYMGGCKPVEAAKKIASQVEKKVENTMKNEEEMK</sequence>
<dbReference type="AlphaFoldDB" id="S7W8K1"/>
<dbReference type="EMBL" id="ATCN01000366">
    <property type="protein sequence ID" value="EPR79181.1"/>
    <property type="molecule type" value="Genomic_DNA"/>
</dbReference>
<dbReference type="PANTHER" id="PTHR12300">
    <property type="entry name" value="HVA22-LIKE PROTEINS"/>
    <property type="match status" value="1"/>
</dbReference>
<organism evidence="7 8">
    <name type="scientific">Spraguea lophii (strain 42_110)</name>
    <name type="common">Microsporidian parasite</name>
    <dbReference type="NCBI Taxonomy" id="1358809"/>
    <lineage>
        <taxon>Eukaryota</taxon>
        <taxon>Fungi</taxon>
        <taxon>Fungi incertae sedis</taxon>
        <taxon>Microsporidia</taxon>
        <taxon>Spragueidae</taxon>
        <taxon>Spraguea</taxon>
    </lineage>
</organism>
<dbReference type="VEuPathDB" id="MicrosporidiaDB:SLOPH_2080"/>
<name>S7W8K1_SPRLO</name>
<accession>S7W8K1</accession>
<evidence type="ECO:0000256" key="3">
    <source>
        <dbReference type="ARBA" id="ARBA00022692"/>
    </source>
</evidence>
<evidence type="ECO:0000256" key="5">
    <source>
        <dbReference type="ARBA" id="ARBA00023136"/>
    </source>
</evidence>
<feature type="transmembrane region" description="Helical" evidence="6">
    <location>
        <begin position="30"/>
        <end position="60"/>
    </location>
</feature>
<dbReference type="Pfam" id="PF03134">
    <property type="entry name" value="TB2_DP1_HVA22"/>
    <property type="match status" value="1"/>
</dbReference>
<reference evidence="8" key="1">
    <citation type="journal article" date="2013" name="PLoS Genet.">
        <title>The genome of Spraguea lophii and the basis of host-microsporidian interactions.</title>
        <authorList>
            <person name="Campbell S.E."/>
            <person name="Williams T.A."/>
            <person name="Yousuf A."/>
            <person name="Soanes D.M."/>
            <person name="Paszkiewicz K.H."/>
            <person name="Williams B.A.P."/>
        </authorList>
    </citation>
    <scope>NUCLEOTIDE SEQUENCE [LARGE SCALE GENOMIC DNA]</scope>
    <source>
        <strain evidence="8">42_110</strain>
    </source>
</reference>
<comment type="subcellular location">
    <subcellularLocation>
        <location evidence="1 6">Membrane</location>
        <topology evidence="1 6">Multi-pass membrane protein</topology>
    </subcellularLocation>
</comment>
<evidence type="ECO:0000313" key="8">
    <source>
        <dbReference type="Proteomes" id="UP000014978"/>
    </source>
</evidence>
<evidence type="ECO:0000256" key="4">
    <source>
        <dbReference type="ARBA" id="ARBA00022989"/>
    </source>
</evidence>
<keyword evidence="5 6" id="KW-0472">Membrane</keyword>
<comment type="caution">
    <text evidence="6">Lacks conserved residue(s) required for the propagation of feature annotation.</text>
</comment>
<evidence type="ECO:0000256" key="1">
    <source>
        <dbReference type="ARBA" id="ARBA00004141"/>
    </source>
</evidence>
<dbReference type="PANTHER" id="PTHR12300:SF161">
    <property type="entry name" value="RECEPTOR EXPRESSION-ENHANCING PROTEIN"/>
    <property type="match status" value="1"/>
</dbReference>
<gene>
    <name evidence="7" type="ORF">SLOPH_2080</name>
</gene>
<evidence type="ECO:0000313" key="7">
    <source>
        <dbReference type="EMBL" id="EPR79181.1"/>
    </source>
</evidence>
<comment type="caution">
    <text evidence="7">The sequence shown here is derived from an EMBL/GenBank/DDBJ whole genome shotgun (WGS) entry which is preliminary data.</text>
</comment>
<dbReference type="HOGENOM" id="CLU_133395_0_0_1"/>
<keyword evidence="8" id="KW-1185">Reference proteome</keyword>
<proteinExistence type="inferred from homology"/>
<dbReference type="InterPro" id="IPR004345">
    <property type="entry name" value="TB2_DP1_HVA22"/>
</dbReference>
<protein>
    <recommendedName>
        <fullName evidence="6">Protein YOP1</fullName>
    </recommendedName>
</protein>
<comment type="similarity">
    <text evidence="2 6">Belongs to the DP1 family.</text>
</comment>
<dbReference type="OMA" id="RHLLIFW"/>
<dbReference type="OrthoDB" id="10009287at2759"/>
<keyword evidence="4 6" id="KW-1133">Transmembrane helix</keyword>
<dbReference type="STRING" id="1358809.S7W8K1"/>
<evidence type="ECO:0000256" key="2">
    <source>
        <dbReference type="ARBA" id="ARBA00008573"/>
    </source>
</evidence>